<comment type="caution">
    <text evidence="1">The sequence shown here is derived from an EMBL/GenBank/DDBJ whole genome shotgun (WGS) entry which is preliminary data.</text>
</comment>
<dbReference type="RefSeq" id="WP_116226097.1">
    <property type="nucleotide sequence ID" value="NZ_AP018437.1"/>
</dbReference>
<reference evidence="1 2" key="1">
    <citation type="submission" date="2018-08" db="EMBL/GenBank/DDBJ databases">
        <title>Genomic Encyclopedia of Type Strains, Phase IV (KMG-IV): sequencing the most valuable type-strain genomes for metagenomic binning, comparative biology and taxonomic classification.</title>
        <authorList>
            <person name="Goeker M."/>
        </authorList>
    </citation>
    <scope>NUCLEOTIDE SEQUENCE [LARGE SCALE GENOMIC DNA]</scope>
    <source>
        <strain evidence="1 2">DSM 23923</strain>
    </source>
</reference>
<evidence type="ECO:0000313" key="2">
    <source>
        <dbReference type="Proteomes" id="UP000256388"/>
    </source>
</evidence>
<name>A0A347ZWK7_9CHLR</name>
<dbReference type="EMBL" id="QUMS01000005">
    <property type="protein sequence ID" value="REG05431.1"/>
    <property type="molecule type" value="Genomic_DNA"/>
</dbReference>
<keyword evidence="2" id="KW-1185">Reference proteome</keyword>
<accession>A0A347ZWK7</accession>
<evidence type="ECO:0000313" key="1">
    <source>
        <dbReference type="EMBL" id="REG05431.1"/>
    </source>
</evidence>
<proteinExistence type="predicted"/>
<dbReference type="Proteomes" id="UP000256388">
    <property type="component" value="Unassembled WGS sequence"/>
</dbReference>
<organism evidence="1 2">
    <name type="scientific">Pelolinea submarina</name>
    <dbReference type="NCBI Taxonomy" id="913107"/>
    <lineage>
        <taxon>Bacteria</taxon>
        <taxon>Bacillati</taxon>
        <taxon>Chloroflexota</taxon>
        <taxon>Anaerolineae</taxon>
        <taxon>Anaerolineales</taxon>
        <taxon>Anaerolineaceae</taxon>
        <taxon>Pelolinea</taxon>
    </lineage>
</organism>
<dbReference type="AlphaFoldDB" id="A0A347ZWK7"/>
<sequence>MANKLKQLFGIDYELRDITQEKNTDAETQQLIKKIQKLELAEGNKFELYFFLLELKIEDSHFHTSPGTERFSRIVIGVNTTQIAGNKNLISFLNPDVQSSPPPEVAIETYSNFIKYSITSAYWEKQPTFSDFLAVAVNEKISLRDKMLTFSLTAHATEKYHRKLNDNPEGTVTSKNVFLLRDGLKI</sequence>
<protein>
    <submittedName>
        <fullName evidence="1">Uncharacterized protein</fullName>
    </submittedName>
</protein>
<gene>
    <name evidence="1" type="ORF">DFR64_2832</name>
</gene>